<reference evidence="1" key="2">
    <citation type="journal article" date="2022" name="Microbiol. Resour. Announc.">
        <title>Metagenome Sequencing to Explore Phylogenomics of Terrestrial Cyanobacteria.</title>
        <authorList>
            <person name="Ward R.D."/>
            <person name="Stajich J.E."/>
            <person name="Johansen J.R."/>
            <person name="Huntemann M."/>
            <person name="Clum A."/>
            <person name="Foster B."/>
            <person name="Foster B."/>
            <person name="Roux S."/>
            <person name="Palaniappan K."/>
            <person name="Varghese N."/>
            <person name="Mukherjee S."/>
            <person name="Reddy T.B.K."/>
            <person name="Daum C."/>
            <person name="Copeland A."/>
            <person name="Chen I.A."/>
            <person name="Ivanova N.N."/>
            <person name="Kyrpides N.C."/>
            <person name="Shapiro N."/>
            <person name="Eloe-Fadrosh E.A."/>
            <person name="Pietrasiak N."/>
        </authorList>
    </citation>
    <scope>NUCLEOTIDE SEQUENCE</scope>
    <source>
        <strain evidence="1">UHER 2000/2452</strain>
    </source>
</reference>
<evidence type="ECO:0000313" key="1">
    <source>
        <dbReference type="EMBL" id="MBW4659054.1"/>
    </source>
</evidence>
<evidence type="ECO:0000313" key="2">
    <source>
        <dbReference type="Proteomes" id="UP000757435"/>
    </source>
</evidence>
<dbReference type="EMBL" id="JAHHHD010000009">
    <property type="protein sequence ID" value="MBW4659054.1"/>
    <property type="molecule type" value="Genomic_DNA"/>
</dbReference>
<dbReference type="AlphaFoldDB" id="A0A951QAK8"/>
<accession>A0A951QAK8</accession>
<proteinExistence type="predicted"/>
<name>A0A951QAK8_9CYAN</name>
<organism evidence="1 2">
    <name type="scientific">Drouetiella hepatica Uher 2000/2452</name>
    <dbReference type="NCBI Taxonomy" id="904376"/>
    <lineage>
        <taxon>Bacteria</taxon>
        <taxon>Bacillati</taxon>
        <taxon>Cyanobacteriota</taxon>
        <taxon>Cyanophyceae</taxon>
        <taxon>Oculatellales</taxon>
        <taxon>Oculatellaceae</taxon>
        <taxon>Drouetiella</taxon>
    </lineage>
</organism>
<sequence>METNVIFYREAKKNVYRGLRHSLKDNKITRLEKKTVAALLRTYNLEYLSGITNEVLAAGREAKAKLNSNFRGVNSSGYFSFPTKVYDIQDVPVGQPITISNSDFGYGKGQKNQGTCAILAAAIDNLRYVNNGDGTFTFKFYNSTLKPDYVTITSDADPFETSGDILGLAEKAFAVWTHEIKTGFSNRDLITAWKDVTTGNTLEIPLKAMTGREVTINQSTPDYSFKVDEKSISQALAEGKSVLLANIWAQQPQSVISNDHAYKVVAAGDWGIELVNPWGYNNAAVDKNNSDGKLRLSLEQVDAFFLAPYLVIS</sequence>
<gene>
    <name evidence="1" type="ORF">KME15_10290</name>
</gene>
<dbReference type="Proteomes" id="UP000757435">
    <property type="component" value="Unassembled WGS sequence"/>
</dbReference>
<comment type="caution">
    <text evidence="1">The sequence shown here is derived from an EMBL/GenBank/DDBJ whole genome shotgun (WGS) entry which is preliminary data.</text>
</comment>
<reference evidence="1" key="1">
    <citation type="submission" date="2021-05" db="EMBL/GenBank/DDBJ databases">
        <authorList>
            <person name="Pietrasiak N."/>
            <person name="Ward R."/>
            <person name="Stajich J.E."/>
            <person name="Kurbessoian T."/>
        </authorList>
    </citation>
    <scope>NUCLEOTIDE SEQUENCE</scope>
    <source>
        <strain evidence="1">UHER 2000/2452</strain>
    </source>
</reference>
<protein>
    <submittedName>
        <fullName evidence="1">Uncharacterized protein</fullName>
    </submittedName>
</protein>